<keyword evidence="1" id="KW-0732">Signal</keyword>
<sequence>MYQIPVKSYFKSFNPMRAFVLALCLCWAGSVSAQRENISLGPMIGGSYSTLTNTPEGVQNKYKVGPSAGVFINYSIKEHFGLTANVLYSRWGTDYESFNNSTNGAFKLNLDYIHVPVLATYYFGNDMGPGAIRPKLFLGPSVSFMVSNNGLVNQNFQKIDVGATGGVGINIGLAKQQWINVDVRYNLGFSQVYKNVPGYENIHNQSFSLNVGYSFPVGQYDKGSNKFSGRRR</sequence>
<dbReference type="AlphaFoldDB" id="A0A2S7IRA4"/>
<name>A0A2S7IRA4_9BACT</name>
<dbReference type="SUPFAM" id="SSF56925">
    <property type="entry name" value="OMPA-like"/>
    <property type="match status" value="1"/>
</dbReference>
<dbReference type="InterPro" id="IPR025665">
    <property type="entry name" value="Beta-barrel_OMP_2"/>
</dbReference>
<feature type="chain" id="PRO_5015411971" description="Outer membrane protein beta-barrel domain-containing protein" evidence="1">
    <location>
        <begin position="34"/>
        <end position="232"/>
    </location>
</feature>
<reference evidence="4" key="1">
    <citation type="submission" date="2018-02" db="EMBL/GenBank/DDBJ databases">
        <title>Genome sequencing of Solimonas sp. HR-BB.</title>
        <authorList>
            <person name="Lee Y."/>
            <person name="Jeon C.O."/>
        </authorList>
    </citation>
    <scope>NUCLEOTIDE SEQUENCE [LARGE SCALE GENOMIC DNA]</scope>
    <source>
        <strain evidence="4">HR-U</strain>
    </source>
</reference>
<dbReference type="EMBL" id="PTRA01000001">
    <property type="protein sequence ID" value="PQA60245.1"/>
    <property type="molecule type" value="Genomic_DNA"/>
</dbReference>
<feature type="signal peptide" evidence="1">
    <location>
        <begin position="1"/>
        <end position="33"/>
    </location>
</feature>
<dbReference type="OrthoDB" id="1121752at2"/>
<dbReference type="Pfam" id="PF13568">
    <property type="entry name" value="OMP_b-brl_2"/>
    <property type="match status" value="1"/>
</dbReference>
<gene>
    <name evidence="3" type="ORF">C5O19_11690</name>
</gene>
<evidence type="ECO:0000259" key="2">
    <source>
        <dbReference type="Pfam" id="PF13568"/>
    </source>
</evidence>
<accession>A0A2S7IRA4</accession>
<dbReference type="Proteomes" id="UP000239590">
    <property type="component" value="Unassembled WGS sequence"/>
</dbReference>
<evidence type="ECO:0000313" key="4">
    <source>
        <dbReference type="Proteomes" id="UP000239590"/>
    </source>
</evidence>
<organism evidence="3 4">
    <name type="scientific">Siphonobacter curvatus</name>
    <dbReference type="NCBI Taxonomy" id="2094562"/>
    <lineage>
        <taxon>Bacteria</taxon>
        <taxon>Pseudomonadati</taxon>
        <taxon>Bacteroidota</taxon>
        <taxon>Cytophagia</taxon>
        <taxon>Cytophagales</taxon>
        <taxon>Cytophagaceae</taxon>
        <taxon>Siphonobacter</taxon>
    </lineage>
</organism>
<evidence type="ECO:0000256" key="1">
    <source>
        <dbReference type="SAM" id="SignalP"/>
    </source>
</evidence>
<comment type="caution">
    <text evidence="3">The sequence shown here is derived from an EMBL/GenBank/DDBJ whole genome shotgun (WGS) entry which is preliminary data.</text>
</comment>
<feature type="domain" description="Outer membrane protein beta-barrel" evidence="2">
    <location>
        <begin position="33"/>
        <end position="192"/>
    </location>
</feature>
<dbReference type="InterPro" id="IPR011250">
    <property type="entry name" value="OMP/PagP_B-barrel"/>
</dbReference>
<proteinExistence type="predicted"/>
<keyword evidence="4" id="KW-1185">Reference proteome</keyword>
<evidence type="ECO:0000313" key="3">
    <source>
        <dbReference type="EMBL" id="PQA60245.1"/>
    </source>
</evidence>
<protein>
    <recommendedName>
        <fullName evidence="2">Outer membrane protein beta-barrel domain-containing protein</fullName>
    </recommendedName>
</protein>